<dbReference type="InterPro" id="IPR014048">
    <property type="entry name" value="MethylDNA_cys_MeTrfase_DNA-bd"/>
</dbReference>
<dbReference type="GO" id="GO:0003908">
    <property type="term" value="F:methylated-DNA-[protein]-cysteine S-methyltransferase activity"/>
    <property type="evidence" value="ECO:0007669"/>
    <property type="project" value="UniProtKB-EC"/>
</dbReference>
<feature type="domain" description="Methylated-DNA-[protein]-cysteine S-methyltransferase DNA binding" evidence="10">
    <location>
        <begin position="69"/>
        <end position="150"/>
    </location>
</feature>
<evidence type="ECO:0000256" key="2">
    <source>
        <dbReference type="ARBA" id="ARBA00008711"/>
    </source>
</evidence>
<dbReference type="InterPro" id="IPR036631">
    <property type="entry name" value="MGMT_N_sf"/>
</dbReference>
<dbReference type="FunFam" id="1.10.10.10:FF:000214">
    <property type="entry name" value="Methylated-DNA--protein-cysteine methyltransferase"/>
    <property type="match status" value="1"/>
</dbReference>
<dbReference type="CDD" id="cd06445">
    <property type="entry name" value="ATase"/>
    <property type="match status" value="1"/>
</dbReference>
<evidence type="ECO:0000256" key="9">
    <source>
        <dbReference type="ARBA" id="ARBA00049348"/>
    </source>
</evidence>
<feature type="domain" description="Methylguanine DNA methyltransferase ribonuclease-like" evidence="11">
    <location>
        <begin position="4"/>
        <end position="64"/>
    </location>
</feature>
<dbReference type="Pfam" id="PF01035">
    <property type="entry name" value="DNA_binding_1"/>
    <property type="match status" value="1"/>
</dbReference>
<evidence type="ECO:0000256" key="5">
    <source>
        <dbReference type="ARBA" id="ARBA00022603"/>
    </source>
</evidence>
<evidence type="ECO:0000256" key="8">
    <source>
        <dbReference type="ARBA" id="ARBA00023204"/>
    </source>
</evidence>
<dbReference type="InterPro" id="IPR036388">
    <property type="entry name" value="WH-like_DNA-bd_sf"/>
</dbReference>
<dbReference type="PANTHER" id="PTHR46460">
    <property type="entry name" value="METHYLATED-DNA--PROTEIN-CYSTEINE METHYLTRANSFERASE"/>
    <property type="match status" value="1"/>
</dbReference>
<dbReference type="SUPFAM" id="SSF46767">
    <property type="entry name" value="Methylated DNA-protein cysteine methyltransferase, C-terminal domain"/>
    <property type="match status" value="1"/>
</dbReference>
<name>A0A645ESL7_9ZZZZ</name>
<comment type="similarity">
    <text evidence="2">Belongs to the MGMT family.</text>
</comment>
<keyword evidence="6 12" id="KW-0808">Transferase</keyword>
<keyword evidence="7" id="KW-0227">DNA damage</keyword>
<dbReference type="InterPro" id="IPR036217">
    <property type="entry name" value="MethylDNA_cys_MeTrfase_DNAb"/>
</dbReference>
<dbReference type="Gene3D" id="3.30.160.70">
    <property type="entry name" value="Methylated DNA-protein cysteine methyltransferase domain"/>
    <property type="match status" value="1"/>
</dbReference>
<dbReference type="SUPFAM" id="SSF53155">
    <property type="entry name" value="Methylated DNA-protein cysteine methyltransferase domain"/>
    <property type="match status" value="1"/>
</dbReference>
<evidence type="ECO:0000313" key="12">
    <source>
        <dbReference type="EMBL" id="MPN05005.1"/>
    </source>
</evidence>
<dbReference type="InterPro" id="IPR008332">
    <property type="entry name" value="MethylG_MeTrfase_N"/>
</dbReference>
<proteinExistence type="inferred from homology"/>
<keyword evidence="8" id="KW-0234">DNA repair</keyword>
<organism evidence="12">
    <name type="scientific">bioreactor metagenome</name>
    <dbReference type="NCBI Taxonomy" id="1076179"/>
    <lineage>
        <taxon>unclassified sequences</taxon>
        <taxon>metagenomes</taxon>
        <taxon>ecological metagenomes</taxon>
    </lineage>
</organism>
<dbReference type="AlphaFoldDB" id="A0A645ESL7"/>
<dbReference type="EC" id="2.1.1.63" evidence="3"/>
<evidence type="ECO:0000256" key="1">
    <source>
        <dbReference type="ARBA" id="ARBA00001286"/>
    </source>
</evidence>
<evidence type="ECO:0000256" key="7">
    <source>
        <dbReference type="ARBA" id="ARBA00022763"/>
    </source>
</evidence>
<protein>
    <recommendedName>
        <fullName evidence="4">Methylated-DNA--protein-cysteine methyltransferase</fullName>
        <ecNumber evidence="3">2.1.1.63</ecNumber>
    </recommendedName>
</protein>
<dbReference type="NCBIfam" id="TIGR00589">
    <property type="entry name" value="ogt"/>
    <property type="match status" value="1"/>
</dbReference>
<dbReference type="GO" id="GO:0006281">
    <property type="term" value="P:DNA repair"/>
    <property type="evidence" value="ECO:0007669"/>
    <property type="project" value="UniProtKB-KW"/>
</dbReference>
<reference evidence="12" key="1">
    <citation type="submission" date="2019-08" db="EMBL/GenBank/DDBJ databases">
        <authorList>
            <person name="Kucharzyk K."/>
            <person name="Murdoch R.W."/>
            <person name="Higgins S."/>
            <person name="Loffler F."/>
        </authorList>
    </citation>
    <scope>NUCLEOTIDE SEQUENCE</scope>
</reference>
<evidence type="ECO:0000256" key="4">
    <source>
        <dbReference type="ARBA" id="ARBA00015377"/>
    </source>
</evidence>
<dbReference type="PANTHER" id="PTHR46460:SF1">
    <property type="entry name" value="METHYLATED-DNA--PROTEIN-CYSTEINE METHYLTRANSFERASE"/>
    <property type="match status" value="1"/>
</dbReference>
<accession>A0A645ESL7</accession>
<dbReference type="EMBL" id="VSSQ01050915">
    <property type="protein sequence ID" value="MPN05005.1"/>
    <property type="molecule type" value="Genomic_DNA"/>
</dbReference>
<comment type="catalytic activity">
    <reaction evidence="1">
        <text>a 4-O-methyl-thymidine in DNA + L-cysteinyl-[protein] = a thymidine in DNA + S-methyl-L-cysteinyl-[protein]</text>
        <dbReference type="Rhea" id="RHEA:53428"/>
        <dbReference type="Rhea" id="RHEA-COMP:10131"/>
        <dbReference type="Rhea" id="RHEA-COMP:10132"/>
        <dbReference type="Rhea" id="RHEA-COMP:13555"/>
        <dbReference type="Rhea" id="RHEA-COMP:13556"/>
        <dbReference type="ChEBI" id="CHEBI:29950"/>
        <dbReference type="ChEBI" id="CHEBI:82612"/>
        <dbReference type="ChEBI" id="CHEBI:137386"/>
        <dbReference type="ChEBI" id="CHEBI:137387"/>
        <dbReference type="EC" id="2.1.1.63"/>
    </reaction>
</comment>
<comment type="catalytic activity">
    <reaction evidence="9">
        <text>a 6-O-methyl-2'-deoxyguanosine in DNA + L-cysteinyl-[protein] = S-methyl-L-cysteinyl-[protein] + a 2'-deoxyguanosine in DNA</text>
        <dbReference type="Rhea" id="RHEA:24000"/>
        <dbReference type="Rhea" id="RHEA-COMP:10131"/>
        <dbReference type="Rhea" id="RHEA-COMP:10132"/>
        <dbReference type="Rhea" id="RHEA-COMP:11367"/>
        <dbReference type="Rhea" id="RHEA-COMP:11368"/>
        <dbReference type="ChEBI" id="CHEBI:29950"/>
        <dbReference type="ChEBI" id="CHEBI:82612"/>
        <dbReference type="ChEBI" id="CHEBI:85445"/>
        <dbReference type="ChEBI" id="CHEBI:85448"/>
        <dbReference type="EC" id="2.1.1.63"/>
    </reaction>
</comment>
<dbReference type="Pfam" id="PF02870">
    <property type="entry name" value="Methyltransf_1N"/>
    <property type="match status" value="1"/>
</dbReference>
<evidence type="ECO:0000259" key="10">
    <source>
        <dbReference type="Pfam" id="PF01035"/>
    </source>
</evidence>
<comment type="caution">
    <text evidence="12">The sequence shown here is derived from an EMBL/GenBank/DDBJ whole genome shotgun (WGS) entry which is preliminary data.</text>
</comment>
<evidence type="ECO:0000256" key="6">
    <source>
        <dbReference type="ARBA" id="ARBA00022679"/>
    </source>
</evidence>
<gene>
    <name evidence="12" type="primary">ogt_44</name>
    <name evidence="12" type="ORF">SDC9_152254</name>
</gene>
<keyword evidence="5 12" id="KW-0489">Methyltransferase</keyword>
<evidence type="ECO:0000256" key="3">
    <source>
        <dbReference type="ARBA" id="ARBA00011918"/>
    </source>
</evidence>
<sequence>MQCVIKTPIGPIEITQEESAITGIHYKEGALPIPPETELLKEAAKQFEEYFAETRKEFDLPLAISGSPFFAAILKELPKLVPYGKTASYGEVAEMMGSPGASRAVGSAMKKNPFVIVVPCHRVTKAGGVLGCYSAGGEGNKRLLLKHEGAIQG</sequence>
<dbReference type="GO" id="GO:0032259">
    <property type="term" value="P:methylation"/>
    <property type="evidence" value="ECO:0007669"/>
    <property type="project" value="UniProtKB-KW"/>
</dbReference>
<evidence type="ECO:0000259" key="11">
    <source>
        <dbReference type="Pfam" id="PF02870"/>
    </source>
</evidence>
<dbReference type="Gene3D" id="1.10.10.10">
    <property type="entry name" value="Winged helix-like DNA-binding domain superfamily/Winged helix DNA-binding domain"/>
    <property type="match status" value="1"/>
</dbReference>